<dbReference type="Proteomes" id="UP000546257">
    <property type="component" value="Unassembled WGS sequence"/>
</dbReference>
<comment type="caution">
    <text evidence="2">The sequence shown here is derived from an EMBL/GenBank/DDBJ whole genome shotgun (WGS) entry which is preliminary data.</text>
</comment>
<dbReference type="AlphaFoldDB" id="A0A7J9SJ98"/>
<dbReference type="EMBL" id="JACKXD010000003">
    <property type="protein sequence ID" value="MBB6646612.1"/>
    <property type="molecule type" value="Genomic_DNA"/>
</dbReference>
<name>A0A7J9SJ98_9EURY</name>
<keyword evidence="1" id="KW-0812">Transmembrane</keyword>
<keyword evidence="1" id="KW-1133">Transmembrane helix</keyword>
<accession>A0A7J9SJ98</accession>
<reference evidence="2 3" key="1">
    <citation type="submission" date="2020-08" db="EMBL/GenBank/DDBJ databases">
        <authorList>
            <person name="Seo M.-J."/>
        </authorList>
    </citation>
    <scope>NUCLEOTIDE SEQUENCE [LARGE SCALE GENOMIC DNA]</scope>
    <source>
        <strain evidence="2 3">MBLA0160</strain>
    </source>
</reference>
<keyword evidence="1" id="KW-0472">Membrane</keyword>
<gene>
    <name evidence="2" type="ORF">H5V44_10000</name>
</gene>
<evidence type="ECO:0000313" key="3">
    <source>
        <dbReference type="Proteomes" id="UP000546257"/>
    </source>
</evidence>
<sequence>MVDYYINEVKTGTLAILAELITDQNAGPVLLKALVESLDASDAWLSLLLNFIYTYVTSGWTIYRSEAIKA</sequence>
<keyword evidence="3" id="KW-1185">Reference proteome</keyword>
<feature type="transmembrane region" description="Helical" evidence="1">
    <location>
        <begin position="43"/>
        <end position="63"/>
    </location>
</feature>
<evidence type="ECO:0000256" key="1">
    <source>
        <dbReference type="SAM" id="Phobius"/>
    </source>
</evidence>
<protein>
    <submittedName>
        <fullName evidence="2">Uncharacterized protein</fullName>
    </submittedName>
</protein>
<proteinExistence type="predicted"/>
<organism evidence="2 3">
    <name type="scientific">Halobellus ruber</name>
    <dbReference type="NCBI Taxonomy" id="2761102"/>
    <lineage>
        <taxon>Archaea</taxon>
        <taxon>Methanobacteriati</taxon>
        <taxon>Methanobacteriota</taxon>
        <taxon>Stenosarchaea group</taxon>
        <taxon>Halobacteria</taxon>
        <taxon>Halobacteriales</taxon>
        <taxon>Haloferacaceae</taxon>
        <taxon>Halobellus</taxon>
    </lineage>
</organism>
<evidence type="ECO:0000313" key="2">
    <source>
        <dbReference type="EMBL" id="MBB6646612.1"/>
    </source>
</evidence>